<accession>A0A9D1RX29</accession>
<comment type="subcellular location">
    <subcellularLocation>
        <location evidence="6">Cytoplasm</location>
    </subcellularLocation>
</comment>
<comment type="function">
    <text evidence="6">Catalyzes the 2'-O-methylation of the ribose of cytidine 1402 (C1402) in 16S rRNA.</text>
</comment>
<dbReference type="NCBIfam" id="TIGR00096">
    <property type="entry name" value="16S rRNA (cytidine(1402)-2'-O)-methyltransferase"/>
    <property type="match status" value="1"/>
</dbReference>
<dbReference type="Proteomes" id="UP000824189">
    <property type="component" value="Unassembled WGS sequence"/>
</dbReference>
<proteinExistence type="inferred from homology"/>
<evidence type="ECO:0000256" key="5">
    <source>
        <dbReference type="ARBA" id="ARBA00022691"/>
    </source>
</evidence>
<dbReference type="EC" id="2.1.1.198" evidence="6"/>
<dbReference type="Gene3D" id="3.40.1010.10">
    <property type="entry name" value="Cobalt-precorrin-4 Transmethylase, Domain 1"/>
    <property type="match status" value="1"/>
</dbReference>
<dbReference type="PROSITE" id="PS01296">
    <property type="entry name" value="RSMI"/>
    <property type="match status" value="1"/>
</dbReference>
<dbReference type="AlphaFoldDB" id="A0A9D1RX29"/>
<dbReference type="Pfam" id="PF00590">
    <property type="entry name" value="TP_methylase"/>
    <property type="match status" value="1"/>
</dbReference>
<dbReference type="Gene3D" id="3.30.950.10">
    <property type="entry name" value="Methyltransferase, Cobalt-precorrin-4 Transmethylase, Domain 2"/>
    <property type="match status" value="1"/>
</dbReference>
<dbReference type="GO" id="GO:0005737">
    <property type="term" value="C:cytoplasm"/>
    <property type="evidence" value="ECO:0007669"/>
    <property type="project" value="UniProtKB-SubCell"/>
</dbReference>
<feature type="domain" description="Tetrapyrrole methylase" evidence="7">
    <location>
        <begin position="24"/>
        <end position="226"/>
    </location>
</feature>
<dbReference type="InterPro" id="IPR008189">
    <property type="entry name" value="rRNA_ssu_MeTfrase_I"/>
</dbReference>
<keyword evidence="4 6" id="KW-0808">Transferase</keyword>
<evidence type="ECO:0000259" key="7">
    <source>
        <dbReference type="Pfam" id="PF00590"/>
    </source>
</evidence>
<sequence length="296" mass="31456">MSDTRLDTLLDKAAEQQLVPGGGIVLAATPVGNPLDASIRLIHALQAADIIAAEDTRTTKALADYLGIQLKATLISNHDHNEQDRAQALVDHAQAGKLVLLVSDAGMPVVSDPGFALITLAHEQGVPVTCLPGPSAVPTALVLSGLSVGHFSFLGFAPRKDGARRDYFTTHGSLPHAWCFFESPRRLAATLRTAAEVLGETRAAAVCRELTKAYEEVRRGGLGELARWAEDGVKGEICVVIDAAPDEDAQVPLEELVAQVEALVAEGVRMKEAAGQVAARHQLSKRDLYQAVLDAR</sequence>
<dbReference type="CDD" id="cd11648">
    <property type="entry name" value="RsmI"/>
    <property type="match status" value="1"/>
</dbReference>
<protein>
    <recommendedName>
        <fullName evidence="6">Ribosomal RNA small subunit methyltransferase I</fullName>
        <ecNumber evidence="6">2.1.1.198</ecNumber>
    </recommendedName>
    <alternativeName>
        <fullName evidence="6">16S rRNA 2'-O-ribose C1402 methyltransferase</fullName>
    </alternativeName>
    <alternativeName>
        <fullName evidence="6">rRNA (cytidine-2'-O-)-methyltransferase RsmI</fullName>
    </alternativeName>
</protein>
<evidence type="ECO:0000256" key="4">
    <source>
        <dbReference type="ARBA" id="ARBA00022679"/>
    </source>
</evidence>
<name>A0A9D1RX29_9CORY</name>
<gene>
    <name evidence="6 8" type="primary">rsmI</name>
    <name evidence="8" type="ORF">H9867_02390</name>
</gene>
<dbReference type="InterPro" id="IPR014777">
    <property type="entry name" value="4pyrrole_Mease_sub1"/>
</dbReference>
<dbReference type="PANTHER" id="PTHR46111:SF1">
    <property type="entry name" value="RIBOSOMAL RNA SMALL SUBUNIT METHYLTRANSFERASE I"/>
    <property type="match status" value="1"/>
</dbReference>
<reference evidence="8" key="2">
    <citation type="submission" date="2021-04" db="EMBL/GenBank/DDBJ databases">
        <authorList>
            <person name="Gilroy R."/>
        </authorList>
    </citation>
    <scope>NUCLEOTIDE SEQUENCE</scope>
    <source>
        <strain evidence="8">4376</strain>
    </source>
</reference>
<evidence type="ECO:0000256" key="6">
    <source>
        <dbReference type="HAMAP-Rule" id="MF_01877"/>
    </source>
</evidence>
<organism evidence="8 9">
    <name type="scientific">Candidatus Corynebacterium gallistercoris</name>
    <dbReference type="NCBI Taxonomy" id="2838530"/>
    <lineage>
        <taxon>Bacteria</taxon>
        <taxon>Bacillati</taxon>
        <taxon>Actinomycetota</taxon>
        <taxon>Actinomycetes</taxon>
        <taxon>Mycobacteriales</taxon>
        <taxon>Corynebacteriaceae</taxon>
        <taxon>Corynebacterium</taxon>
    </lineage>
</organism>
<evidence type="ECO:0000313" key="8">
    <source>
        <dbReference type="EMBL" id="HIW95327.1"/>
    </source>
</evidence>
<evidence type="ECO:0000256" key="2">
    <source>
        <dbReference type="ARBA" id="ARBA00022552"/>
    </source>
</evidence>
<comment type="similarity">
    <text evidence="6">Belongs to the methyltransferase superfamily. RsmI family.</text>
</comment>
<dbReference type="GO" id="GO:0070677">
    <property type="term" value="F:rRNA (cytosine-2'-O-)-methyltransferase activity"/>
    <property type="evidence" value="ECO:0007669"/>
    <property type="project" value="UniProtKB-UniRule"/>
</dbReference>
<dbReference type="InterPro" id="IPR000878">
    <property type="entry name" value="4pyrrol_Mease"/>
</dbReference>
<dbReference type="InterPro" id="IPR018063">
    <property type="entry name" value="SAM_MeTrfase_RsmI_CS"/>
</dbReference>
<keyword evidence="3 6" id="KW-0489">Methyltransferase</keyword>
<evidence type="ECO:0000256" key="3">
    <source>
        <dbReference type="ARBA" id="ARBA00022603"/>
    </source>
</evidence>
<comment type="catalytic activity">
    <reaction evidence="6">
        <text>cytidine(1402) in 16S rRNA + S-adenosyl-L-methionine = 2'-O-methylcytidine(1402) in 16S rRNA + S-adenosyl-L-homocysteine + H(+)</text>
        <dbReference type="Rhea" id="RHEA:42924"/>
        <dbReference type="Rhea" id="RHEA-COMP:10285"/>
        <dbReference type="Rhea" id="RHEA-COMP:10286"/>
        <dbReference type="ChEBI" id="CHEBI:15378"/>
        <dbReference type="ChEBI" id="CHEBI:57856"/>
        <dbReference type="ChEBI" id="CHEBI:59789"/>
        <dbReference type="ChEBI" id="CHEBI:74495"/>
        <dbReference type="ChEBI" id="CHEBI:82748"/>
        <dbReference type="EC" id="2.1.1.198"/>
    </reaction>
</comment>
<reference evidence="8" key="1">
    <citation type="journal article" date="2021" name="PeerJ">
        <title>Extensive microbial diversity within the chicken gut microbiome revealed by metagenomics and culture.</title>
        <authorList>
            <person name="Gilroy R."/>
            <person name="Ravi A."/>
            <person name="Getino M."/>
            <person name="Pursley I."/>
            <person name="Horton D.L."/>
            <person name="Alikhan N.F."/>
            <person name="Baker D."/>
            <person name="Gharbi K."/>
            <person name="Hall N."/>
            <person name="Watson M."/>
            <person name="Adriaenssens E.M."/>
            <person name="Foster-Nyarko E."/>
            <person name="Jarju S."/>
            <person name="Secka A."/>
            <person name="Antonio M."/>
            <person name="Oren A."/>
            <person name="Chaudhuri R.R."/>
            <person name="La Ragione R."/>
            <person name="Hildebrand F."/>
            <person name="Pallen M.J."/>
        </authorList>
    </citation>
    <scope>NUCLEOTIDE SEQUENCE</scope>
    <source>
        <strain evidence="8">4376</strain>
    </source>
</reference>
<dbReference type="FunFam" id="3.40.1010.10:FF:000007">
    <property type="entry name" value="Ribosomal RNA small subunit methyltransferase I"/>
    <property type="match status" value="1"/>
</dbReference>
<dbReference type="PIRSF" id="PIRSF005917">
    <property type="entry name" value="MTase_YraL"/>
    <property type="match status" value="1"/>
</dbReference>
<dbReference type="PANTHER" id="PTHR46111">
    <property type="entry name" value="RIBOSOMAL RNA SMALL SUBUNIT METHYLTRANSFERASE I"/>
    <property type="match status" value="1"/>
</dbReference>
<keyword evidence="5 6" id="KW-0949">S-adenosyl-L-methionine</keyword>
<evidence type="ECO:0000256" key="1">
    <source>
        <dbReference type="ARBA" id="ARBA00022490"/>
    </source>
</evidence>
<keyword evidence="2 6" id="KW-0698">rRNA processing</keyword>
<comment type="caution">
    <text evidence="8">The sequence shown here is derived from an EMBL/GenBank/DDBJ whole genome shotgun (WGS) entry which is preliminary data.</text>
</comment>
<dbReference type="EMBL" id="DXFZ01000031">
    <property type="protein sequence ID" value="HIW95327.1"/>
    <property type="molecule type" value="Genomic_DNA"/>
</dbReference>
<evidence type="ECO:0000313" key="9">
    <source>
        <dbReference type="Proteomes" id="UP000824189"/>
    </source>
</evidence>
<keyword evidence="1 6" id="KW-0963">Cytoplasm</keyword>
<dbReference type="HAMAP" id="MF_01877">
    <property type="entry name" value="16SrRNA_methyltr_I"/>
    <property type="match status" value="1"/>
</dbReference>
<dbReference type="InterPro" id="IPR035996">
    <property type="entry name" value="4pyrrol_Methylase_sf"/>
</dbReference>
<dbReference type="SUPFAM" id="SSF53790">
    <property type="entry name" value="Tetrapyrrole methylase"/>
    <property type="match status" value="1"/>
</dbReference>
<dbReference type="InterPro" id="IPR014776">
    <property type="entry name" value="4pyrrole_Mease_sub2"/>
</dbReference>